<sequence>MSGLRSSIGKRDRFPVASFYGAPEEYWVNSMSITFTAHTRSGYNVQFLEESVHTNNSRVLAYATPPSPHVEEQKVM</sequence>
<protein>
    <submittedName>
        <fullName evidence="3">DPPIV_N domain-containing protein</fullName>
    </submittedName>
</protein>
<organism evidence="3">
    <name type="scientific">Echinostoma caproni</name>
    <dbReference type="NCBI Taxonomy" id="27848"/>
    <lineage>
        <taxon>Eukaryota</taxon>
        <taxon>Metazoa</taxon>
        <taxon>Spiralia</taxon>
        <taxon>Lophotrochozoa</taxon>
        <taxon>Platyhelminthes</taxon>
        <taxon>Trematoda</taxon>
        <taxon>Digenea</taxon>
        <taxon>Plagiorchiida</taxon>
        <taxon>Echinostomata</taxon>
        <taxon>Echinostomatoidea</taxon>
        <taxon>Echinostomatidae</taxon>
        <taxon>Echinostoma</taxon>
    </lineage>
</organism>
<dbReference type="EMBL" id="UZAN01051137">
    <property type="protein sequence ID" value="VDP88711.1"/>
    <property type="molecule type" value="Genomic_DNA"/>
</dbReference>
<keyword evidence="2" id="KW-1185">Reference proteome</keyword>
<reference evidence="3" key="1">
    <citation type="submission" date="2016-06" db="UniProtKB">
        <authorList>
            <consortium name="WormBaseParasite"/>
        </authorList>
    </citation>
    <scope>IDENTIFICATION</scope>
</reference>
<dbReference type="AlphaFoldDB" id="A0A183AXB0"/>
<dbReference type="WBParaSite" id="ECPE_0001163001-mRNA-1">
    <property type="protein sequence ID" value="ECPE_0001163001-mRNA-1"/>
    <property type="gene ID" value="ECPE_0001163001"/>
</dbReference>
<evidence type="ECO:0000313" key="1">
    <source>
        <dbReference type="EMBL" id="VDP88711.1"/>
    </source>
</evidence>
<proteinExistence type="predicted"/>
<evidence type="ECO:0000313" key="2">
    <source>
        <dbReference type="Proteomes" id="UP000272942"/>
    </source>
</evidence>
<reference evidence="1 2" key="2">
    <citation type="submission" date="2018-11" db="EMBL/GenBank/DDBJ databases">
        <authorList>
            <consortium name="Pathogen Informatics"/>
        </authorList>
    </citation>
    <scope>NUCLEOTIDE SEQUENCE [LARGE SCALE GENOMIC DNA]</scope>
    <source>
        <strain evidence="1 2">Egypt</strain>
    </source>
</reference>
<evidence type="ECO:0000313" key="3">
    <source>
        <dbReference type="WBParaSite" id="ECPE_0001163001-mRNA-1"/>
    </source>
</evidence>
<accession>A0A183AXB0</accession>
<gene>
    <name evidence="1" type="ORF">ECPE_LOCUS11597</name>
</gene>
<name>A0A183AXB0_9TREM</name>
<dbReference type="Proteomes" id="UP000272942">
    <property type="component" value="Unassembled WGS sequence"/>
</dbReference>